<evidence type="ECO:0000313" key="2">
    <source>
        <dbReference type="WBParaSite" id="nRc.2.0.1.t28700-RA"/>
    </source>
</evidence>
<protein>
    <submittedName>
        <fullName evidence="2">Uncharacterized protein</fullName>
    </submittedName>
</protein>
<organism evidence="1 2">
    <name type="scientific">Romanomermis culicivorax</name>
    <name type="common">Nematode worm</name>
    <dbReference type="NCBI Taxonomy" id="13658"/>
    <lineage>
        <taxon>Eukaryota</taxon>
        <taxon>Metazoa</taxon>
        <taxon>Ecdysozoa</taxon>
        <taxon>Nematoda</taxon>
        <taxon>Enoplea</taxon>
        <taxon>Dorylaimia</taxon>
        <taxon>Mermithida</taxon>
        <taxon>Mermithoidea</taxon>
        <taxon>Mermithidae</taxon>
        <taxon>Romanomermis</taxon>
    </lineage>
</organism>
<evidence type="ECO:0000313" key="1">
    <source>
        <dbReference type="Proteomes" id="UP000887565"/>
    </source>
</evidence>
<dbReference type="Proteomes" id="UP000887565">
    <property type="component" value="Unplaced"/>
</dbReference>
<keyword evidence="1" id="KW-1185">Reference proteome</keyword>
<name>A0A915JR03_ROMCU</name>
<dbReference type="AlphaFoldDB" id="A0A915JR03"/>
<accession>A0A915JR03</accession>
<proteinExistence type="predicted"/>
<dbReference type="WBParaSite" id="nRc.2.0.1.t28700-RA">
    <property type="protein sequence ID" value="nRc.2.0.1.t28700-RA"/>
    <property type="gene ID" value="nRc.2.0.1.g28700"/>
</dbReference>
<reference evidence="2" key="1">
    <citation type="submission" date="2022-11" db="UniProtKB">
        <authorList>
            <consortium name="WormBaseParasite"/>
        </authorList>
    </citation>
    <scope>IDENTIFICATION</scope>
</reference>
<sequence>MRMGDISLRKEAYRFNTKPVIKTYFEFFDKKNFSFLICSLVFRRITDIGPFSSKSILINFQSDVTYGLAQNCKNIK</sequence>